<dbReference type="RefSeq" id="WP_209795863.1">
    <property type="nucleotide sequence ID" value="NZ_JAGGJZ010000002.1"/>
</dbReference>
<accession>A0ABS4EZ71</accession>
<proteinExistence type="predicted"/>
<gene>
    <name evidence="3" type="ORF">J2Z53_000723</name>
</gene>
<evidence type="ECO:0000256" key="1">
    <source>
        <dbReference type="ARBA" id="ARBA00022679"/>
    </source>
</evidence>
<protein>
    <submittedName>
        <fullName evidence="3">Glycosyltransferase involved in cell wall biosynthesis</fullName>
    </submittedName>
</protein>
<evidence type="ECO:0000313" key="4">
    <source>
        <dbReference type="Proteomes" id="UP000783390"/>
    </source>
</evidence>
<dbReference type="Pfam" id="PF00534">
    <property type="entry name" value="Glycos_transf_1"/>
    <property type="match status" value="1"/>
</dbReference>
<dbReference type="InterPro" id="IPR001296">
    <property type="entry name" value="Glyco_trans_1"/>
</dbReference>
<dbReference type="CDD" id="cd03801">
    <property type="entry name" value="GT4_PimA-like"/>
    <property type="match status" value="1"/>
</dbReference>
<dbReference type="PANTHER" id="PTHR46401:SF2">
    <property type="entry name" value="GLYCOSYLTRANSFERASE WBBK-RELATED"/>
    <property type="match status" value="1"/>
</dbReference>
<name>A0ABS4EZ71_9CLOT</name>
<organism evidence="3 4">
    <name type="scientific">Clostridium moniliforme</name>
    <dbReference type="NCBI Taxonomy" id="39489"/>
    <lineage>
        <taxon>Bacteria</taxon>
        <taxon>Bacillati</taxon>
        <taxon>Bacillota</taxon>
        <taxon>Clostridia</taxon>
        <taxon>Eubacteriales</taxon>
        <taxon>Clostridiaceae</taxon>
        <taxon>Clostridium</taxon>
    </lineage>
</organism>
<keyword evidence="1" id="KW-0808">Transferase</keyword>
<evidence type="ECO:0000313" key="3">
    <source>
        <dbReference type="EMBL" id="MBP1889142.1"/>
    </source>
</evidence>
<dbReference type="Gene3D" id="3.40.50.2000">
    <property type="entry name" value="Glycogen Phosphorylase B"/>
    <property type="match status" value="2"/>
</dbReference>
<dbReference type="PANTHER" id="PTHR46401">
    <property type="entry name" value="GLYCOSYLTRANSFERASE WBBK-RELATED"/>
    <property type="match status" value="1"/>
</dbReference>
<reference evidence="3 4" key="1">
    <citation type="submission" date="2021-03" db="EMBL/GenBank/DDBJ databases">
        <title>Genomic Encyclopedia of Type Strains, Phase IV (KMG-IV): sequencing the most valuable type-strain genomes for metagenomic binning, comparative biology and taxonomic classification.</title>
        <authorList>
            <person name="Goeker M."/>
        </authorList>
    </citation>
    <scope>NUCLEOTIDE SEQUENCE [LARGE SCALE GENOMIC DNA]</scope>
    <source>
        <strain evidence="3 4">DSM 3984</strain>
    </source>
</reference>
<dbReference type="SUPFAM" id="SSF53756">
    <property type="entry name" value="UDP-Glycosyltransferase/glycogen phosphorylase"/>
    <property type="match status" value="1"/>
</dbReference>
<comment type="caution">
    <text evidence="3">The sequence shown here is derived from an EMBL/GenBank/DDBJ whole genome shotgun (WGS) entry which is preliminary data.</text>
</comment>
<dbReference type="EMBL" id="JAGGJZ010000002">
    <property type="protein sequence ID" value="MBP1889142.1"/>
    <property type="molecule type" value="Genomic_DNA"/>
</dbReference>
<sequence length="356" mass="41067">MKKICFIISGIAYSGAEIVLNRYIKDNLDIEPIFIIIYKDKNVKNKFIEEYGSNRVFSLNINYNKNLIRFMPDYISKEVNEKITPIICKVNPDIIYCNNTVEAMLMNKYIKKNSLKSIAHIHDMKRNFKSIITRNFISKSLNEYDVVINVSKANKESWGIKKSVVVYNGLDKEYLKKDKKINGINNIGFVGSLIKRKGIDLILNSIPSLVKLGFNVHIAYSSYDYKYYKKLNELRKIYTNNIIIYENLKPDEIKKIYDKIDLLIVPSRQDPLPTVVIEAMARGTIVIGNNIDGIPEMINNKEMLFEKKGLIDKIIDISSRDLKELSKLSVGEIEIVESKFSNENKKNLINNIINGM</sequence>
<feature type="domain" description="Glycosyl transferase family 1" evidence="2">
    <location>
        <begin position="178"/>
        <end position="316"/>
    </location>
</feature>
<evidence type="ECO:0000259" key="2">
    <source>
        <dbReference type="Pfam" id="PF00534"/>
    </source>
</evidence>
<dbReference type="Proteomes" id="UP000783390">
    <property type="component" value="Unassembled WGS sequence"/>
</dbReference>
<keyword evidence="4" id="KW-1185">Reference proteome</keyword>